<organism evidence="2 3">
    <name type="scientific">Ornithinibacillus halophilus</name>
    <dbReference type="NCBI Taxonomy" id="930117"/>
    <lineage>
        <taxon>Bacteria</taxon>
        <taxon>Bacillati</taxon>
        <taxon>Bacillota</taxon>
        <taxon>Bacilli</taxon>
        <taxon>Bacillales</taxon>
        <taxon>Bacillaceae</taxon>
        <taxon>Ornithinibacillus</taxon>
    </lineage>
</organism>
<gene>
    <name evidence="2" type="ORF">SAMN05216225_102415</name>
</gene>
<dbReference type="STRING" id="930117.SAMN05216225_102415"/>
<dbReference type="AlphaFoldDB" id="A0A1M5IH56"/>
<reference evidence="2 3" key="1">
    <citation type="submission" date="2016-11" db="EMBL/GenBank/DDBJ databases">
        <authorList>
            <person name="Jaros S."/>
            <person name="Januszkiewicz K."/>
            <person name="Wedrychowicz H."/>
        </authorList>
    </citation>
    <scope>NUCLEOTIDE SEQUENCE [LARGE SCALE GENOMIC DNA]</scope>
    <source>
        <strain evidence="2 3">IBRC-M 10683</strain>
    </source>
</reference>
<accession>A0A1M5IH56</accession>
<evidence type="ECO:0000313" key="2">
    <source>
        <dbReference type="EMBL" id="SHG27668.1"/>
    </source>
</evidence>
<evidence type="ECO:0000256" key="1">
    <source>
        <dbReference type="SAM" id="MobiDB-lite"/>
    </source>
</evidence>
<feature type="compositionally biased region" description="Basic and acidic residues" evidence="1">
    <location>
        <begin position="1"/>
        <end position="19"/>
    </location>
</feature>
<feature type="region of interest" description="Disordered" evidence="1">
    <location>
        <begin position="1"/>
        <end position="22"/>
    </location>
</feature>
<dbReference type="RefSeq" id="WP_072890721.1">
    <property type="nucleotide sequence ID" value="NZ_FQVW01000024.1"/>
</dbReference>
<feature type="region of interest" description="Disordered" evidence="1">
    <location>
        <begin position="46"/>
        <end position="65"/>
    </location>
</feature>
<sequence length="65" mass="7655">MNDKDRDYGMKNPHFDGPRESIINDNEGQQFGMQMDKKLKQSPYPVKELKEDPEMNTFDQTFGNE</sequence>
<dbReference type="Proteomes" id="UP000183988">
    <property type="component" value="Unassembled WGS sequence"/>
</dbReference>
<protein>
    <submittedName>
        <fullName evidence="2">Uncharacterized protein</fullName>
    </submittedName>
</protein>
<name>A0A1M5IH56_9BACI</name>
<dbReference type="OrthoDB" id="2971589at2"/>
<keyword evidence="3" id="KW-1185">Reference proteome</keyword>
<evidence type="ECO:0000313" key="3">
    <source>
        <dbReference type="Proteomes" id="UP000183988"/>
    </source>
</evidence>
<proteinExistence type="predicted"/>
<dbReference type="EMBL" id="FQVW01000024">
    <property type="protein sequence ID" value="SHG27668.1"/>
    <property type="molecule type" value="Genomic_DNA"/>
</dbReference>